<protein>
    <submittedName>
        <fullName evidence="1">Uncharacterized protein</fullName>
    </submittedName>
</protein>
<gene>
    <name evidence="1" type="ORF">J0S82_014735</name>
</gene>
<reference evidence="1" key="1">
    <citation type="journal article" date="2021" name="Evol. Appl.">
        <title>The genome of the Pyrenean desman and the effects of bottlenecks and inbreeding on the genomic landscape of an endangered species.</title>
        <authorList>
            <person name="Escoda L."/>
            <person name="Castresana J."/>
        </authorList>
    </citation>
    <scope>NUCLEOTIDE SEQUENCE</scope>
    <source>
        <strain evidence="1">IBE-C5619</strain>
    </source>
</reference>
<feature type="non-terminal residue" evidence="1">
    <location>
        <position position="83"/>
    </location>
</feature>
<evidence type="ECO:0000313" key="1">
    <source>
        <dbReference type="EMBL" id="KAG8522738.1"/>
    </source>
</evidence>
<name>A0A8J6AKN3_GALPY</name>
<dbReference type="AlphaFoldDB" id="A0A8J6AKN3"/>
<sequence length="83" mass="9111">MLLGNCVDNPRALGIIWTLLDFATLELKTSVFTPAAAMDGFEEIMGTQSSSGINGEGMYSIDNEAVPRPKCSWINQRYQPKAE</sequence>
<evidence type="ECO:0000313" key="2">
    <source>
        <dbReference type="Proteomes" id="UP000700334"/>
    </source>
</evidence>
<organism evidence="1 2">
    <name type="scientific">Galemys pyrenaicus</name>
    <name type="common">Iberian desman</name>
    <name type="synonym">Pyrenean desman</name>
    <dbReference type="NCBI Taxonomy" id="202257"/>
    <lineage>
        <taxon>Eukaryota</taxon>
        <taxon>Metazoa</taxon>
        <taxon>Chordata</taxon>
        <taxon>Craniata</taxon>
        <taxon>Vertebrata</taxon>
        <taxon>Euteleostomi</taxon>
        <taxon>Mammalia</taxon>
        <taxon>Eutheria</taxon>
        <taxon>Laurasiatheria</taxon>
        <taxon>Eulipotyphla</taxon>
        <taxon>Talpidae</taxon>
        <taxon>Galemys</taxon>
    </lineage>
</organism>
<comment type="caution">
    <text evidence="1">The sequence shown here is derived from an EMBL/GenBank/DDBJ whole genome shotgun (WGS) entry which is preliminary data.</text>
</comment>
<proteinExistence type="predicted"/>
<keyword evidence="2" id="KW-1185">Reference proteome</keyword>
<dbReference type="Proteomes" id="UP000700334">
    <property type="component" value="Unassembled WGS sequence"/>
</dbReference>
<accession>A0A8J6AKN3</accession>
<dbReference type="EMBL" id="JAGFMF010011432">
    <property type="protein sequence ID" value="KAG8522738.1"/>
    <property type="molecule type" value="Genomic_DNA"/>
</dbReference>